<protein>
    <recommendedName>
        <fullName evidence="3">cyclic pyranopterin monophosphate synthase</fullName>
        <ecNumber evidence="3">4.6.1.17</ecNumber>
    </recommendedName>
</protein>
<evidence type="ECO:0000256" key="3">
    <source>
        <dbReference type="ARBA" id="ARBA00012575"/>
    </source>
</evidence>
<dbReference type="Pfam" id="PF01967">
    <property type="entry name" value="MoaC"/>
    <property type="match status" value="1"/>
</dbReference>
<sequence length="205" mass="21292">SSSGPPRSNQVPETPARETAQLPHLTPQGSAHMVSISDKANTVRTAIAVGRVIFSNQSPLSLIRANALKKGDVMAVARIAGIMAAKKCPEIVPLCHPVMISHVSVNLQLLEAKAGAEDVQNSEAGTEESGRGAGAKDVGESCGGVEVEVKVSCTGATGVEMEALTAVMSATLTVYDMCKAVDKGMRIEGVRVVLKEGGRSGTWKE</sequence>
<name>A0A8E2JEN7_9PEZI</name>
<dbReference type="OrthoDB" id="429626at2759"/>
<dbReference type="PANTHER" id="PTHR22960:SF0">
    <property type="entry name" value="MOLYBDENUM COFACTOR BIOSYNTHESIS PROTEIN 1"/>
    <property type="match status" value="1"/>
</dbReference>
<keyword evidence="9" id="KW-1185">Reference proteome</keyword>
<feature type="domain" description="Molybdopterin cofactor biosynthesis C (MoaC)" evidence="7">
    <location>
        <begin position="33"/>
        <end position="198"/>
    </location>
</feature>
<reference evidence="8 9" key="1">
    <citation type="journal article" date="2016" name="Nat. Commun.">
        <title>Ectomycorrhizal ecology is imprinted in the genome of the dominant symbiotic fungus Cenococcum geophilum.</title>
        <authorList>
            <consortium name="DOE Joint Genome Institute"/>
            <person name="Peter M."/>
            <person name="Kohler A."/>
            <person name="Ohm R.A."/>
            <person name="Kuo A."/>
            <person name="Krutzmann J."/>
            <person name="Morin E."/>
            <person name="Arend M."/>
            <person name="Barry K.W."/>
            <person name="Binder M."/>
            <person name="Choi C."/>
            <person name="Clum A."/>
            <person name="Copeland A."/>
            <person name="Grisel N."/>
            <person name="Haridas S."/>
            <person name="Kipfer T."/>
            <person name="LaButti K."/>
            <person name="Lindquist E."/>
            <person name="Lipzen A."/>
            <person name="Maire R."/>
            <person name="Meier B."/>
            <person name="Mihaltcheva S."/>
            <person name="Molinier V."/>
            <person name="Murat C."/>
            <person name="Poggeler S."/>
            <person name="Quandt C.A."/>
            <person name="Sperisen C."/>
            <person name="Tritt A."/>
            <person name="Tisserant E."/>
            <person name="Crous P.W."/>
            <person name="Henrissat B."/>
            <person name="Nehls U."/>
            <person name="Egli S."/>
            <person name="Spatafora J.W."/>
            <person name="Grigoriev I.V."/>
            <person name="Martin F.M."/>
        </authorList>
    </citation>
    <scope>NUCLEOTIDE SEQUENCE [LARGE SCALE GENOMIC DNA]</scope>
    <source>
        <strain evidence="8 9">CBS 459.81</strain>
    </source>
</reference>
<proteinExistence type="predicted"/>
<dbReference type="InterPro" id="IPR050105">
    <property type="entry name" value="MoCo_biosynth_MoaA/MoaC"/>
</dbReference>
<comment type="pathway">
    <text evidence="2">Cofactor biosynthesis; molybdopterin biosynthesis.</text>
</comment>
<feature type="region of interest" description="Disordered" evidence="6">
    <location>
        <begin position="117"/>
        <end position="139"/>
    </location>
</feature>
<keyword evidence="4" id="KW-0501">Molybdenum cofactor biosynthesis</keyword>
<dbReference type="CDD" id="cd01420">
    <property type="entry name" value="MoaC_PE"/>
    <property type="match status" value="1"/>
</dbReference>
<dbReference type="UniPathway" id="UPA00344"/>
<dbReference type="Gene3D" id="3.30.70.640">
    <property type="entry name" value="Molybdopterin cofactor biosynthesis C (MoaC) domain"/>
    <property type="match status" value="1"/>
</dbReference>
<dbReference type="InterPro" id="IPR047594">
    <property type="entry name" value="MoaC_bact/euk"/>
</dbReference>
<dbReference type="EMBL" id="KV744992">
    <property type="protein sequence ID" value="OCK79683.1"/>
    <property type="molecule type" value="Genomic_DNA"/>
</dbReference>
<dbReference type="PANTHER" id="PTHR22960">
    <property type="entry name" value="MOLYBDOPTERIN COFACTOR SYNTHESIS PROTEIN A"/>
    <property type="match status" value="1"/>
</dbReference>
<dbReference type="SUPFAM" id="SSF55040">
    <property type="entry name" value="Molybdenum cofactor biosynthesis protein C, MoaC"/>
    <property type="match status" value="1"/>
</dbReference>
<evidence type="ECO:0000313" key="8">
    <source>
        <dbReference type="EMBL" id="OCK79683.1"/>
    </source>
</evidence>
<evidence type="ECO:0000256" key="6">
    <source>
        <dbReference type="SAM" id="MobiDB-lite"/>
    </source>
</evidence>
<dbReference type="GO" id="GO:0061798">
    <property type="term" value="F:GTP 3',8'-cyclase activity"/>
    <property type="evidence" value="ECO:0007669"/>
    <property type="project" value="TreeGrafter"/>
</dbReference>
<keyword evidence="5" id="KW-0456">Lyase</keyword>
<organism evidence="8 9">
    <name type="scientific">Lepidopterella palustris CBS 459.81</name>
    <dbReference type="NCBI Taxonomy" id="1314670"/>
    <lineage>
        <taxon>Eukaryota</taxon>
        <taxon>Fungi</taxon>
        <taxon>Dikarya</taxon>
        <taxon>Ascomycota</taxon>
        <taxon>Pezizomycotina</taxon>
        <taxon>Dothideomycetes</taxon>
        <taxon>Pleosporomycetidae</taxon>
        <taxon>Mytilinidiales</taxon>
        <taxon>Argynnaceae</taxon>
        <taxon>Lepidopterella</taxon>
    </lineage>
</organism>
<feature type="compositionally biased region" description="Polar residues" evidence="6">
    <location>
        <begin position="1"/>
        <end position="12"/>
    </location>
</feature>
<evidence type="ECO:0000256" key="5">
    <source>
        <dbReference type="ARBA" id="ARBA00023239"/>
    </source>
</evidence>
<evidence type="ECO:0000256" key="1">
    <source>
        <dbReference type="ARBA" id="ARBA00001637"/>
    </source>
</evidence>
<feature type="non-terminal residue" evidence="8">
    <location>
        <position position="205"/>
    </location>
</feature>
<dbReference type="AlphaFoldDB" id="A0A8E2JEN7"/>
<evidence type="ECO:0000313" key="9">
    <source>
        <dbReference type="Proteomes" id="UP000250266"/>
    </source>
</evidence>
<evidence type="ECO:0000256" key="2">
    <source>
        <dbReference type="ARBA" id="ARBA00005046"/>
    </source>
</evidence>
<dbReference type="EC" id="4.6.1.17" evidence="3"/>
<evidence type="ECO:0000256" key="4">
    <source>
        <dbReference type="ARBA" id="ARBA00023150"/>
    </source>
</evidence>
<dbReference type="GO" id="GO:0061799">
    <property type="term" value="F:cyclic pyranopterin monophosphate synthase activity"/>
    <property type="evidence" value="ECO:0007669"/>
    <property type="project" value="UniProtKB-EC"/>
</dbReference>
<dbReference type="InterPro" id="IPR002820">
    <property type="entry name" value="Mopterin_CF_biosynth-C_dom"/>
</dbReference>
<evidence type="ECO:0000259" key="7">
    <source>
        <dbReference type="Pfam" id="PF01967"/>
    </source>
</evidence>
<feature type="region of interest" description="Disordered" evidence="6">
    <location>
        <begin position="1"/>
        <end position="27"/>
    </location>
</feature>
<dbReference type="GO" id="GO:0006777">
    <property type="term" value="P:Mo-molybdopterin cofactor biosynthetic process"/>
    <property type="evidence" value="ECO:0007669"/>
    <property type="project" value="UniProtKB-KW"/>
</dbReference>
<gene>
    <name evidence="8" type="ORF">K432DRAFT_273463</name>
</gene>
<dbReference type="Proteomes" id="UP000250266">
    <property type="component" value="Unassembled WGS sequence"/>
</dbReference>
<comment type="catalytic activity">
    <reaction evidence="1">
        <text>(8S)-3',8-cyclo-7,8-dihydroguanosine 5'-triphosphate = cyclic pyranopterin phosphate + diphosphate</text>
        <dbReference type="Rhea" id="RHEA:49580"/>
        <dbReference type="ChEBI" id="CHEBI:33019"/>
        <dbReference type="ChEBI" id="CHEBI:59648"/>
        <dbReference type="ChEBI" id="CHEBI:131766"/>
        <dbReference type="EC" id="4.6.1.17"/>
    </reaction>
</comment>
<feature type="non-terminal residue" evidence="8">
    <location>
        <position position="1"/>
    </location>
</feature>
<dbReference type="InterPro" id="IPR036522">
    <property type="entry name" value="MoaC_sf"/>
</dbReference>
<accession>A0A8E2JEN7</accession>